<reference evidence="3" key="1">
    <citation type="submission" date="2014-02" db="EMBL/GenBank/DDBJ databases">
        <title>Expanding our view of genomic diversity in Candidatus Accumulibacter clades.</title>
        <authorList>
            <person name="Skennerton C.T."/>
            <person name="Barr J.J."/>
            <person name="Slater F.R."/>
            <person name="Bond P.L."/>
            <person name="Tyson G.W."/>
        </authorList>
    </citation>
    <scope>NUCLEOTIDE SEQUENCE [LARGE SCALE GENOMIC DNA]</scope>
</reference>
<keyword evidence="1" id="KW-0175">Coiled coil</keyword>
<keyword evidence="2" id="KW-1133">Transmembrane helix</keyword>
<organism evidence="3 4">
    <name type="scientific">Candidatus Accumulibacter cognatus</name>
    <dbReference type="NCBI Taxonomy" id="2954383"/>
    <lineage>
        <taxon>Bacteria</taxon>
        <taxon>Pseudomonadati</taxon>
        <taxon>Pseudomonadota</taxon>
        <taxon>Betaproteobacteria</taxon>
        <taxon>Candidatus Accumulibacter</taxon>
    </lineage>
</organism>
<evidence type="ECO:0000256" key="2">
    <source>
        <dbReference type="SAM" id="Phobius"/>
    </source>
</evidence>
<protein>
    <submittedName>
        <fullName evidence="3">Uncharacterized protein</fullName>
    </submittedName>
</protein>
<keyword evidence="4" id="KW-1185">Reference proteome</keyword>
<proteinExistence type="predicted"/>
<sequence>MKIDFADLRKLRASILVAVSMFATAAALLYLAHHTRDSAQLARLVATTQRDEADGKLKRVRDEENEIKQKSILFNKLQERGMIGDEQRLDWVELLKEIRDKRRLLDLQYEIAPQRFLDGNLAGDFSFASSTMKLQVKLLHEEDLLRLLGDLRSQAKALILIKACTIERRPTNADESAGGRENLFAHCEIDWLTLHKVSRK</sequence>
<dbReference type="EMBL" id="JDST02000003">
    <property type="protein sequence ID" value="KFB78477.1"/>
    <property type="molecule type" value="Genomic_DNA"/>
</dbReference>
<name>A0A080MAY4_9PROT</name>
<accession>A0A080MAY4</accession>
<feature type="coiled-coil region" evidence="1">
    <location>
        <begin position="50"/>
        <end position="80"/>
    </location>
</feature>
<gene>
    <name evidence="3" type="ORF">AW06_000090</name>
</gene>
<keyword evidence="2" id="KW-0812">Transmembrane</keyword>
<dbReference type="Proteomes" id="UP000021315">
    <property type="component" value="Unassembled WGS sequence"/>
</dbReference>
<evidence type="ECO:0000256" key="1">
    <source>
        <dbReference type="SAM" id="Coils"/>
    </source>
</evidence>
<keyword evidence="2" id="KW-0472">Membrane</keyword>
<dbReference type="RefSeq" id="WP_034943834.1">
    <property type="nucleotide sequence ID" value="NZ_JDST02000003.1"/>
</dbReference>
<evidence type="ECO:0000313" key="4">
    <source>
        <dbReference type="Proteomes" id="UP000021315"/>
    </source>
</evidence>
<evidence type="ECO:0000313" key="3">
    <source>
        <dbReference type="EMBL" id="KFB78477.1"/>
    </source>
</evidence>
<dbReference type="STRING" id="1453999.AW06_000090"/>
<comment type="caution">
    <text evidence="3">The sequence shown here is derived from an EMBL/GenBank/DDBJ whole genome shotgun (WGS) entry which is preliminary data.</text>
</comment>
<feature type="transmembrane region" description="Helical" evidence="2">
    <location>
        <begin position="12"/>
        <end position="32"/>
    </location>
</feature>
<dbReference type="AlphaFoldDB" id="A0A080MAY4"/>